<dbReference type="GO" id="GO:0008252">
    <property type="term" value="F:nucleotidase activity"/>
    <property type="evidence" value="ECO:0007669"/>
    <property type="project" value="InterPro"/>
</dbReference>
<dbReference type="GO" id="GO:0046872">
    <property type="term" value="F:metal ion binding"/>
    <property type="evidence" value="ECO:0007669"/>
    <property type="project" value="UniProtKB-KW"/>
</dbReference>
<evidence type="ECO:0000313" key="5">
    <source>
        <dbReference type="EMBL" id="ONK75296.1"/>
    </source>
</evidence>
<evidence type="ECO:0000256" key="2">
    <source>
        <dbReference type="ARBA" id="ARBA00022723"/>
    </source>
</evidence>
<dbReference type="OMA" id="IKMGWRQ"/>
<dbReference type="GO" id="GO:0005829">
    <property type="term" value="C:cytosol"/>
    <property type="evidence" value="ECO:0007669"/>
    <property type="project" value="TreeGrafter"/>
</dbReference>
<protein>
    <recommendedName>
        <fullName evidence="4">Survival protein SurE-like phosphatase/nucleotidase domain-containing protein</fullName>
    </recommendedName>
</protein>
<keyword evidence="3" id="KW-0378">Hydrolase</keyword>
<keyword evidence="6" id="KW-1185">Reference proteome</keyword>
<dbReference type="OrthoDB" id="202825at2759"/>
<sequence>MDGAAAGMATKQTVLITNDDGIDAPGLRYLVDLLVASDRYRVLVSAPSVDQSGVGHGITWRHPLSAKPVQIKGATAFAVSGTPADSASLGISGLLFDGTVPDLVVSGINIGSNCGYHVVYSGTVAAAREAFIYGVPSVALSHNWIRGKSTLDELKQAAEVCIPIIHGVMAELKNKTFPEGCFLNIDVPTDPIHHKGLKLTKQGRSMIRIGWKQTDTVAGGTESYQTANVNGEYVVDTASGAFPTTMEDELLFKRFIKEEPSEGEGAEEDVDFIALHEGYITVTPLGALSHRETSDLPYFRSWLTHMADFSSSSSL</sequence>
<evidence type="ECO:0000256" key="1">
    <source>
        <dbReference type="ARBA" id="ARBA00011062"/>
    </source>
</evidence>
<comment type="similarity">
    <text evidence="1">Belongs to the SurE nucleotidase family.</text>
</comment>
<dbReference type="AlphaFoldDB" id="A0A5P1FA85"/>
<evidence type="ECO:0000313" key="6">
    <source>
        <dbReference type="Proteomes" id="UP000243459"/>
    </source>
</evidence>
<dbReference type="Gramene" id="ONK75296">
    <property type="protein sequence ID" value="ONK75296"/>
    <property type="gene ID" value="A4U43_C03F15380"/>
</dbReference>
<dbReference type="Gene3D" id="3.40.1210.10">
    <property type="entry name" value="Survival protein SurE-like phosphatase/nucleotidase"/>
    <property type="match status" value="1"/>
</dbReference>
<reference evidence="6" key="1">
    <citation type="journal article" date="2017" name="Nat. Commun.">
        <title>The asparagus genome sheds light on the origin and evolution of a young Y chromosome.</title>
        <authorList>
            <person name="Harkess A."/>
            <person name="Zhou J."/>
            <person name="Xu C."/>
            <person name="Bowers J.E."/>
            <person name="Van der Hulst R."/>
            <person name="Ayyampalayam S."/>
            <person name="Mercati F."/>
            <person name="Riccardi P."/>
            <person name="McKain M.R."/>
            <person name="Kakrana A."/>
            <person name="Tang H."/>
            <person name="Ray J."/>
            <person name="Groenendijk J."/>
            <person name="Arikit S."/>
            <person name="Mathioni S.M."/>
            <person name="Nakano M."/>
            <person name="Shan H."/>
            <person name="Telgmann-Rauber A."/>
            <person name="Kanno A."/>
            <person name="Yue Z."/>
            <person name="Chen H."/>
            <person name="Li W."/>
            <person name="Chen Y."/>
            <person name="Xu X."/>
            <person name="Zhang Y."/>
            <person name="Luo S."/>
            <person name="Chen H."/>
            <person name="Gao J."/>
            <person name="Mao Z."/>
            <person name="Pires J.C."/>
            <person name="Luo M."/>
            <person name="Kudrna D."/>
            <person name="Wing R.A."/>
            <person name="Meyers B.C."/>
            <person name="Yi K."/>
            <person name="Kong H."/>
            <person name="Lavrijsen P."/>
            <person name="Sunseri F."/>
            <person name="Falavigna A."/>
            <person name="Ye Y."/>
            <person name="Leebens-Mack J.H."/>
            <person name="Chen G."/>
        </authorList>
    </citation>
    <scope>NUCLEOTIDE SEQUENCE [LARGE SCALE GENOMIC DNA]</scope>
    <source>
        <strain evidence="6">cv. DH0086</strain>
    </source>
</reference>
<dbReference type="SUPFAM" id="SSF64167">
    <property type="entry name" value="SurE-like"/>
    <property type="match status" value="1"/>
</dbReference>
<proteinExistence type="inferred from homology"/>
<dbReference type="InterPro" id="IPR002828">
    <property type="entry name" value="SurE-like_Pase/nucleotidase"/>
</dbReference>
<gene>
    <name evidence="5" type="ORF">A4U43_C03F15380</name>
</gene>
<dbReference type="Pfam" id="PF01975">
    <property type="entry name" value="SurE"/>
    <property type="match status" value="1"/>
</dbReference>
<dbReference type="PANTHER" id="PTHR30457:SF0">
    <property type="entry name" value="PHOSPHATASE, PUTATIVE (AFU_ORTHOLOGUE AFUA_4G01070)-RELATED"/>
    <property type="match status" value="1"/>
</dbReference>
<dbReference type="NCBIfam" id="TIGR00087">
    <property type="entry name" value="surE"/>
    <property type="match status" value="1"/>
</dbReference>
<evidence type="ECO:0000259" key="4">
    <source>
        <dbReference type="Pfam" id="PF01975"/>
    </source>
</evidence>
<dbReference type="InterPro" id="IPR030048">
    <property type="entry name" value="SurE"/>
</dbReference>
<keyword evidence="2" id="KW-0479">Metal-binding</keyword>
<dbReference type="PANTHER" id="PTHR30457">
    <property type="entry name" value="5'-NUCLEOTIDASE SURE"/>
    <property type="match status" value="1"/>
</dbReference>
<feature type="domain" description="Survival protein SurE-like phosphatase/nucleotidase" evidence="4">
    <location>
        <begin position="14"/>
        <end position="206"/>
    </location>
</feature>
<accession>A0A5P1FA85</accession>
<name>A0A5P1FA85_ASPOF</name>
<dbReference type="InterPro" id="IPR036523">
    <property type="entry name" value="SurE-like_sf"/>
</dbReference>
<dbReference type="Proteomes" id="UP000243459">
    <property type="component" value="Chromosome 3"/>
</dbReference>
<organism evidence="5 6">
    <name type="scientific">Asparagus officinalis</name>
    <name type="common">Garden asparagus</name>
    <dbReference type="NCBI Taxonomy" id="4686"/>
    <lineage>
        <taxon>Eukaryota</taxon>
        <taxon>Viridiplantae</taxon>
        <taxon>Streptophyta</taxon>
        <taxon>Embryophyta</taxon>
        <taxon>Tracheophyta</taxon>
        <taxon>Spermatophyta</taxon>
        <taxon>Magnoliopsida</taxon>
        <taxon>Liliopsida</taxon>
        <taxon>Asparagales</taxon>
        <taxon>Asparagaceae</taxon>
        <taxon>Asparagoideae</taxon>
        <taxon>Asparagus</taxon>
    </lineage>
</organism>
<dbReference type="HAMAP" id="MF_00060">
    <property type="entry name" value="SurE"/>
    <property type="match status" value="1"/>
</dbReference>
<dbReference type="EMBL" id="CM007383">
    <property type="protein sequence ID" value="ONK75296.1"/>
    <property type="molecule type" value="Genomic_DNA"/>
</dbReference>
<evidence type="ECO:0000256" key="3">
    <source>
        <dbReference type="ARBA" id="ARBA00022801"/>
    </source>
</evidence>